<organism evidence="3 4">
    <name type="scientific">Massilia yuzhufengensis</name>
    <dbReference type="NCBI Taxonomy" id="1164594"/>
    <lineage>
        <taxon>Bacteria</taxon>
        <taxon>Pseudomonadati</taxon>
        <taxon>Pseudomonadota</taxon>
        <taxon>Betaproteobacteria</taxon>
        <taxon>Burkholderiales</taxon>
        <taxon>Oxalobacteraceae</taxon>
        <taxon>Telluria group</taxon>
        <taxon>Massilia</taxon>
    </lineage>
</organism>
<sequence>MRQTVTYHELWLVSERDESARILKFNPRKNLLAGTNETGKSRILKHLVWALGGEPSTRIAGNWDVNIAASVVLSIGQKWFTFVRMGRDQRAAFNAEGKLLLATESAQTWAKFFADTFEFPLKLQRHQEGAFALAGPEYALLPFYIDQEGGWGRKWGNFLRLSQFARWEPVVFESFLGLRPQRYFDAQLTRDELVFKLRELRLQAKVQASAYQHVKAMLPASDAAIDESAFARELQQVASQVEALVDDENQVRNDLFAIAQERQELTGQLQLAARAENDLVEDLAYLSKYRDDEQLNCPTCGQTHGLSFRAKVELASDANDAHQLFLSVRTQLDKLSKREEGLRGMLASVTKQMEALRVSIERRPGQGGIAEIVAAKSLATIEDAYGQTRQQLSESIDELDESRSELQAELDALTDAERVKEVRAFYKAAVKSCADRLGIDKAEIASVKIGARPAMGAGSSGPRVYLAMHMAMLETNAKYGSGPQFPFIVDTPRQQGLDDPNTGRLLSAVYNHAVAEQIFIANESVPVDWTPPQDCSVQTFTEKRNFLRKDEYRAGVQQLAPFVEAMRESIAADRERAAEIAAESEPAENGNVDDAVDADEDEDEE</sequence>
<dbReference type="EMBL" id="FOLD01000021">
    <property type="protein sequence ID" value="SFD28970.1"/>
    <property type="molecule type" value="Genomic_DNA"/>
</dbReference>
<keyword evidence="4" id="KW-1185">Reference proteome</keyword>
<dbReference type="InterPro" id="IPR027417">
    <property type="entry name" value="P-loop_NTPase"/>
</dbReference>
<dbReference type="STRING" id="1164594.SAMN05216204_12113"/>
<dbReference type="Gene3D" id="3.40.50.300">
    <property type="entry name" value="P-loop containing nucleotide triphosphate hydrolases"/>
    <property type="match status" value="1"/>
</dbReference>
<dbReference type="Proteomes" id="UP000198639">
    <property type="component" value="Unassembled WGS sequence"/>
</dbReference>
<evidence type="ECO:0008006" key="5">
    <source>
        <dbReference type="Google" id="ProtNLM"/>
    </source>
</evidence>
<dbReference type="AlphaFoldDB" id="A0A1I1REZ1"/>
<dbReference type="RefSeq" id="WP_091875693.1">
    <property type="nucleotide sequence ID" value="NZ_FOLD01000021.1"/>
</dbReference>
<name>A0A1I1REZ1_9BURK</name>
<dbReference type="OrthoDB" id="8107482at2"/>
<feature type="compositionally biased region" description="Low complexity" evidence="2">
    <location>
        <begin position="579"/>
        <end position="588"/>
    </location>
</feature>
<feature type="compositionally biased region" description="Acidic residues" evidence="2">
    <location>
        <begin position="594"/>
        <end position="605"/>
    </location>
</feature>
<evidence type="ECO:0000256" key="2">
    <source>
        <dbReference type="SAM" id="MobiDB-lite"/>
    </source>
</evidence>
<accession>A0A1I1REZ1</accession>
<feature type="region of interest" description="Disordered" evidence="2">
    <location>
        <begin position="574"/>
        <end position="605"/>
    </location>
</feature>
<keyword evidence="1" id="KW-0175">Coiled coil</keyword>
<reference evidence="4" key="1">
    <citation type="submission" date="2016-10" db="EMBL/GenBank/DDBJ databases">
        <authorList>
            <person name="Varghese N."/>
            <person name="Submissions S."/>
        </authorList>
    </citation>
    <scope>NUCLEOTIDE SEQUENCE [LARGE SCALE GENOMIC DNA]</scope>
    <source>
        <strain evidence="4">CGMCC 1.12041</strain>
    </source>
</reference>
<evidence type="ECO:0000256" key="1">
    <source>
        <dbReference type="SAM" id="Coils"/>
    </source>
</evidence>
<protein>
    <recommendedName>
        <fullName evidence="5">AAA domain-containing protein</fullName>
    </recommendedName>
</protein>
<gene>
    <name evidence="3" type="ORF">SAMN05216204_12113</name>
</gene>
<feature type="coiled-coil region" evidence="1">
    <location>
        <begin position="389"/>
        <end position="419"/>
    </location>
</feature>
<proteinExistence type="predicted"/>
<evidence type="ECO:0000313" key="4">
    <source>
        <dbReference type="Proteomes" id="UP000198639"/>
    </source>
</evidence>
<evidence type="ECO:0000313" key="3">
    <source>
        <dbReference type="EMBL" id="SFD28970.1"/>
    </source>
</evidence>